<protein>
    <recommendedName>
        <fullName evidence="3">DNA-directed RNA polymerase III subunit RPC9</fullName>
    </recommendedName>
</protein>
<evidence type="ECO:0000256" key="7">
    <source>
        <dbReference type="ARBA" id="ARBA00043924"/>
    </source>
</evidence>
<evidence type="ECO:0000256" key="3">
    <source>
        <dbReference type="ARBA" id="ARBA00016672"/>
    </source>
</evidence>
<dbReference type="InterPro" id="IPR005574">
    <property type="entry name" value="Rpb4/RPC9"/>
</dbReference>
<dbReference type="InterPro" id="IPR010997">
    <property type="entry name" value="HRDC-like_sf"/>
</dbReference>
<evidence type="ECO:0000256" key="2">
    <source>
        <dbReference type="ARBA" id="ARBA00006898"/>
    </source>
</evidence>
<reference evidence="11" key="1">
    <citation type="journal article" date="2014" name="PLoS Negl. Trop. Dis.">
        <title>An updated insight into the Sialotranscriptome of Triatoma infestans: developmental stage and geographic variations.</title>
        <authorList>
            <person name="Schwarz A."/>
            <person name="Medrano-Mercado N."/>
            <person name="Schaub G.A."/>
            <person name="Struchiner C.J."/>
            <person name="Bargues M.D."/>
            <person name="Levy M.Z."/>
            <person name="Ribeiro J.M."/>
        </authorList>
    </citation>
    <scope>NUCLEOTIDE SEQUENCE</scope>
    <source>
        <strain evidence="11">Chile</strain>
        <tissue evidence="11">Salivary glands</tissue>
    </source>
</reference>
<dbReference type="SUPFAM" id="SSF47819">
    <property type="entry name" value="HRDC-like"/>
    <property type="match status" value="1"/>
</dbReference>
<keyword evidence="11" id="KW-0675">Receptor</keyword>
<keyword evidence="5" id="KW-0804">Transcription</keyword>
<evidence type="ECO:0000256" key="9">
    <source>
        <dbReference type="ARBA" id="ARBA00045808"/>
    </source>
</evidence>
<dbReference type="Gene3D" id="1.20.1250.40">
    <property type="match status" value="1"/>
</dbReference>
<comment type="subcellular location">
    <subcellularLocation>
        <location evidence="1">Nucleus</location>
    </subcellularLocation>
</comment>
<dbReference type="GO" id="GO:0006384">
    <property type="term" value="P:transcription initiation at RNA polymerase III promoter"/>
    <property type="evidence" value="ECO:0007669"/>
    <property type="project" value="InterPro"/>
</dbReference>
<comment type="subunit">
    <text evidence="8">Component of the RNA polymerase III complex consisting of 17 subunits: a ten-subunit horseshoe-shaped catalytic core composed of POLR3A/RPC1, POLR3B/RPC2, POLR1C/RPAC1, POLR1D/RPAC2, POLR3K/RPC10, POLR2E/RPABC1, POLR2F/RPABC2, POLR2H/RPABC3, POLR2K/RPABC4 and POLR2L/RPABC5; a mobile stalk composed of two subunits POLR3H/RPC8 and CRCP/RPC9, protruding from the core and functioning primarily in transcription initiation; and additional subunits homologous to general transcription factors of the RNA polymerase II machinery, POLR3C/RPC3-POLR3F/RPC6-POLR3G/RPC7 heterotrimer required for transcription initiation and POLR3D/RPC4-POLR3E/RPC5 heterodimer involved in both transcription initiation and termination.</text>
</comment>
<evidence type="ECO:0000256" key="6">
    <source>
        <dbReference type="ARBA" id="ARBA00023242"/>
    </source>
</evidence>
<sequence>MEVKQADAGSLCNCEVLSLLNECKESIGIGSKAGNQFATILYEASQYLQNNLDGQTEQDVKNLLTALLHFPVSLTHDEKLMIVNTPPRTPLELSVIVHNYDERLTEQQVEKLLTIVASNCP</sequence>
<dbReference type="GO" id="GO:0005666">
    <property type="term" value="C:RNA polymerase III complex"/>
    <property type="evidence" value="ECO:0007669"/>
    <property type="project" value="InterPro"/>
</dbReference>
<evidence type="ECO:0000256" key="1">
    <source>
        <dbReference type="ARBA" id="ARBA00004123"/>
    </source>
</evidence>
<accession>A0A023FA21</accession>
<organism evidence="11">
    <name type="scientific">Triatoma infestans</name>
    <name type="common">Assassin bug</name>
    <dbReference type="NCBI Taxonomy" id="30076"/>
    <lineage>
        <taxon>Eukaryota</taxon>
        <taxon>Metazoa</taxon>
        <taxon>Ecdysozoa</taxon>
        <taxon>Arthropoda</taxon>
        <taxon>Hexapoda</taxon>
        <taxon>Insecta</taxon>
        <taxon>Pterygota</taxon>
        <taxon>Neoptera</taxon>
        <taxon>Paraneoptera</taxon>
        <taxon>Hemiptera</taxon>
        <taxon>Heteroptera</taxon>
        <taxon>Panheteroptera</taxon>
        <taxon>Cimicomorpha</taxon>
        <taxon>Reduviidae</taxon>
        <taxon>Triatominae</taxon>
        <taxon>Triatoma</taxon>
    </lineage>
</organism>
<dbReference type="InterPro" id="IPR006590">
    <property type="entry name" value="RNA_pol_Rpb4/RPC9_core"/>
</dbReference>
<comment type="function">
    <text evidence="9">DNA-dependent RNA polymerase catalyzes the transcription of DNA into RNA using the four ribonucleoside triphosphates as substrates. Specific peripheric component of RNA polymerase III (Pol III) which synthesizes small non-coding RNAs including 5S rRNA, snRNAs, tRNAs and miRNAs from at least 500 distinct genomic loci. With POLR3H/RPC8 forms a mobile stalk that protrudes from Pol III core and functions primarily in transcription initiation. Pol III plays a key role in sensing and limiting infection by intracellular bacteria and DNA viruses. Acts as nuclear and cytosolic DNA sensor involved in innate immune response. Can sense non-self dsDNA that serves as template for transcription into dsRNA. The non-self RNA polymerase III transcripts, such as Epstein-Barr virus-encoded RNAs (EBERs) induce type I interferon and NF-kappa-B through the RIG-I pathway.</text>
</comment>
<dbReference type="AlphaFoldDB" id="A0A023FA21"/>
<evidence type="ECO:0000256" key="5">
    <source>
        <dbReference type="ARBA" id="ARBA00023163"/>
    </source>
</evidence>
<evidence type="ECO:0000256" key="8">
    <source>
        <dbReference type="ARBA" id="ARBA00044007"/>
    </source>
</evidence>
<dbReference type="InterPro" id="IPR038846">
    <property type="entry name" value="RPC9"/>
</dbReference>
<dbReference type="PANTHER" id="PTHR15561">
    <property type="entry name" value="CALCITONIN GENE-RELATED PEPTIDE-RECEPTOR COMPONENT PROTEIN"/>
    <property type="match status" value="1"/>
</dbReference>
<comment type="similarity">
    <text evidence="2">Belongs to the eukaryotic RPC9 RNA polymerase subunit family.</text>
</comment>
<evidence type="ECO:0000313" key="11">
    <source>
        <dbReference type="EMBL" id="JAC18336.1"/>
    </source>
</evidence>
<dbReference type="Pfam" id="PF03874">
    <property type="entry name" value="RNA_pol_Rpb4"/>
    <property type="match status" value="1"/>
</dbReference>
<proteinExistence type="evidence at transcript level"/>
<keyword evidence="4" id="KW-0240">DNA-directed RNA polymerase</keyword>
<dbReference type="GO" id="GO:0000166">
    <property type="term" value="F:nucleotide binding"/>
    <property type="evidence" value="ECO:0007669"/>
    <property type="project" value="InterPro"/>
</dbReference>
<name>A0A023FA21_TRIIF</name>
<evidence type="ECO:0000256" key="4">
    <source>
        <dbReference type="ARBA" id="ARBA00022478"/>
    </source>
</evidence>
<evidence type="ECO:0000259" key="10">
    <source>
        <dbReference type="SMART" id="SM00657"/>
    </source>
</evidence>
<feature type="domain" description="RNA polymerase Rpb4/RPC9 core" evidence="10">
    <location>
        <begin position="1"/>
        <end position="121"/>
    </location>
</feature>
<dbReference type="InterPro" id="IPR038324">
    <property type="entry name" value="Rpb4/RPC9_sf"/>
</dbReference>
<dbReference type="SMART" id="SM00657">
    <property type="entry name" value="RPOL4c"/>
    <property type="match status" value="1"/>
</dbReference>
<dbReference type="PANTHER" id="PTHR15561:SF0">
    <property type="entry name" value="DNA-DIRECTED RNA POLYMERASE III SUBUNIT RPC9"/>
    <property type="match status" value="1"/>
</dbReference>
<keyword evidence="6" id="KW-0539">Nucleus</keyword>
<comment type="function">
    <text evidence="7">Accessory protein for the calcitonin gene-related peptide (CGRP) receptor. It modulates CGRP responsiveness in a variety of tissues.</text>
</comment>
<dbReference type="EMBL" id="GBBI01000376">
    <property type="protein sequence ID" value="JAC18336.1"/>
    <property type="molecule type" value="mRNA"/>
</dbReference>